<dbReference type="AlphaFoldDB" id="A0A915KWR2"/>
<dbReference type="Proteomes" id="UP000887565">
    <property type="component" value="Unplaced"/>
</dbReference>
<dbReference type="WBParaSite" id="nRc.2.0.1.t42599-RA">
    <property type="protein sequence ID" value="nRc.2.0.1.t42599-RA"/>
    <property type="gene ID" value="nRc.2.0.1.g42599"/>
</dbReference>
<keyword evidence="1" id="KW-1185">Reference proteome</keyword>
<organism evidence="1 2">
    <name type="scientific">Romanomermis culicivorax</name>
    <name type="common">Nematode worm</name>
    <dbReference type="NCBI Taxonomy" id="13658"/>
    <lineage>
        <taxon>Eukaryota</taxon>
        <taxon>Metazoa</taxon>
        <taxon>Ecdysozoa</taxon>
        <taxon>Nematoda</taxon>
        <taxon>Enoplea</taxon>
        <taxon>Dorylaimia</taxon>
        <taxon>Mermithida</taxon>
        <taxon>Mermithoidea</taxon>
        <taxon>Mermithidae</taxon>
        <taxon>Romanomermis</taxon>
    </lineage>
</organism>
<proteinExistence type="predicted"/>
<sequence length="63" mass="7088">GSFILGFFGGTERNRQIDTTFLNEREIFVPFGSVGGYRRSFSIKLLAIGSVRFRSAEKGKKKI</sequence>
<evidence type="ECO:0000313" key="2">
    <source>
        <dbReference type="WBParaSite" id="nRc.2.0.1.t42599-RA"/>
    </source>
</evidence>
<accession>A0A915KWR2</accession>
<name>A0A915KWR2_ROMCU</name>
<protein>
    <submittedName>
        <fullName evidence="2">Ribosomal protein S3</fullName>
    </submittedName>
</protein>
<reference evidence="2" key="1">
    <citation type="submission" date="2022-11" db="UniProtKB">
        <authorList>
            <consortium name="WormBaseParasite"/>
        </authorList>
    </citation>
    <scope>IDENTIFICATION</scope>
</reference>
<evidence type="ECO:0000313" key="1">
    <source>
        <dbReference type="Proteomes" id="UP000887565"/>
    </source>
</evidence>